<dbReference type="SMART" id="SM00905">
    <property type="entry name" value="FolB"/>
    <property type="match status" value="1"/>
</dbReference>
<dbReference type="AlphaFoldDB" id="Q7VHP0"/>
<dbReference type="InterPro" id="IPR043133">
    <property type="entry name" value="GTP-CH-I_C/QueF"/>
</dbReference>
<dbReference type="Proteomes" id="UP000002495">
    <property type="component" value="Chromosome"/>
</dbReference>
<dbReference type="EMBL" id="AE017125">
    <property type="protein sequence ID" value="AAP77521.1"/>
    <property type="molecule type" value="Genomic_DNA"/>
</dbReference>
<evidence type="ECO:0000313" key="2">
    <source>
        <dbReference type="EMBL" id="AAP77521.1"/>
    </source>
</evidence>
<dbReference type="NCBIfam" id="TIGR00526">
    <property type="entry name" value="folB_dom"/>
    <property type="match status" value="1"/>
</dbReference>
<sequence>MEQITLHIENLTFEAIIGILECERLNPQKILVEAHITYTYQSEHYLDYVLISEIIRHHLQTKTYELLESALIDIIDDLKAQFNTITCITLCIKKPDILAPLVVGASVTKTF</sequence>
<dbReference type="SUPFAM" id="SSF55620">
    <property type="entry name" value="Tetrahydrobiopterin biosynthesis enzymes-like"/>
    <property type="match status" value="1"/>
</dbReference>
<evidence type="ECO:0000313" key="3">
    <source>
        <dbReference type="Proteomes" id="UP000002495"/>
    </source>
</evidence>
<dbReference type="KEGG" id="hhe:HH_0924"/>
<dbReference type="GO" id="GO:0004150">
    <property type="term" value="F:dihydroneopterin aldolase activity"/>
    <property type="evidence" value="ECO:0007669"/>
    <property type="project" value="InterPro"/>
</dbReference>
<feature type="domain" description="Dihydroneopterin aldolase/epimerase" evidence="1">
    <location>
        <begin position="6"/>
        <end position="109"/>
    </location>
</feature>
<dbReference type="eggNOG" id="COG1539">
    <property type="taxonomic scope" value="Bacteria"/>
</dbReference>
<name>Q7VHP0_HELHP</name>
<dbReference type="RefSeq" id="WP_011115764.1">
    <property type="nucleotide sequence ID" value="NC_004917.1"/>
</dbReference>
<dbReference type="STRING" id="235279.HH_0924"/>
<evidence type="ECO:0000259" key="1">
    <source>
        <dbReference type="SMART" id="SM00905"/>
    </source>
</evidence>
<dbReference type="HOGENOM" id="CLU_112632_4_0_7"/>
<keyword evidence="3" id="KW-1185">Reference proteome</keyword>
<dbReference type="Pfam" id="PF02152">
    <property type="entry name" value="FolB"/>
    <property type="match status" value="1"/>
</dbReference>
<reference evidence="2 3" key="1">
    <citation type="journal article" date="2003" name="Proc. Natl. Acad. Sci. U.S.A.">
        <title>The complete genome sequence of the carcinogenic bacterium Helicobacter hepaticus.</title>
        <authorList>
            <person name="Suerbaum S."/>
            <person name="Josenhans C."/>
            <person name="Sterzenbach T."/>
            <person name="Drescher B."/>
            <person name="Brandt P."/>
            <person name="Bell M."/>
            <person name="Droege M."/>
            <person name="Fartmann B."/>
            <person name="Fischer H.-P."/>
            <person name="Ge Z."/>
            <person name="Hoerster A."/>
            <person name="Holland R."/>
            <person name="Klein K."/>
            <person name="Koenig J."/>
            <person name="Macko L."/>
            <person name="Mendz G.L."/>
            <person name="Nyakatura G."/>
            <person name="Schauer D.B."/>
            <person name="Shen Z."/>
            <person name="Weber J."/>
            <person name="Frosch M."/>
            <person name="Fox J.G."/>
        </authorList>
    </citation>
    <scope>NUCLEOTIDE SEQUENCE [LARGE SCALE GENOMIC DNA]</scope>
    <source>
        <strain evidence="3">ATCC 51449 / 3B1</strain>
    </source>
</reference>
<organism evidence="2 3">
    <name type="scientific">Helicobacter hepaticus (strain ATCC 51449 / 3B1)</name>
    <dbReference type="NCBI Taxonomy" id="235279"/>
    <lineage>
        <taxon>Bacteria</taxon>
        <taxon>Pseudomonadati</taxon>
        <taxon>Campylobacterota</taxon>
        <taxon>Epsilonproteobacteria</taxon>
        <taxon>Campylobacterales</taxon>
        <taxon>Helicobacteraceae</taxon>
        <taxon>Helicobacter</taxon>
    </lineage>
</organism>
<accession>Q7VHP0</accession>
<dbReference type="Gene3D" id="3.30.1130.10">
    <property type="match status" value="1"/>
</dbReference>
<dbReference type="InterPro" id="IPR006157">
    <property type="entry name" value="FolB_dom"/>
</dbReference>
<dbReference type="GO" id="GO:0006760">
    <property type="term" value="P:folic acid-containing compound metabolic process"/>
    <property type="evidence" value="ECO:0007669"/>
    <property type="project" value="InterPro"/>
</dbReference>
<gene>
    <name evidence="2" type="ordered locus">HH_0924</name>
</gene>
<protein>
    <recommendedName>
        <fullName evidence="1">Dihydroneopterin aldolase/epimerase domain-containing protein</fullName>
    </recommendedName>
</protein>
<proteinExistence type="predicted"/>